<protein>
    <submittedName>
        <fullName evidence="1">Uncharacterized protein</fullName>
    </submittedName>
</protein>
<dbReference type="InterPro" id="IPR011009">
    <property type="entry name" value="Kinase-like_dom_sf"/>
</dbReference>
<evidence type="ECO:0000313" key="2">
    <source>
        <dbReference type="Proteomes" id="UP000233469"/>
    </source>
</evidence>
<dbReference type="Proteomes" id="UP000233469">
    <property type="component" value="Unassembled WGS sequence"/>
</dbReference>
<dbReference type="Gene3D" id="1.10.510.10">
    <property type="entry name" value="Transferase(Phosphotransferase) domain 1"/>
    <property type="match status" value="1"/>
</dbReference>
<proteinExistence type="predicted"/>
<dbReference type="VEuPathDB" id="FungiDB:RhiirFUN_021486"/>
<organism evidence="1 2">
    <name type="scientific">Rhizophagus irregularis</name>
    <dbReference type="NCBI Taxonomy" id="588596"/>
    <lineage>
        <taxon>Eukaryota</taxon>
        <taxon>Fungi</taxon>
        <taxon>Fungi incertae sedis</taxon>
        <taxon>Mucoromycota</taxon>
        <taxon>Glomeromycotina</taxon>
        <taxon>Glomeromycetes</taxon>
        <taxon>Glomerales</taxon>
        <taxon>Glomeraceae</taxon>
        <taxon>Rhizophagus</taxon>
    </lineage>
</organism>
<reference evidence="1 2" key="1">
    <citation type="submission" date="2016-04" db="EMBL/GenBank/DDBJ databases">
        <title>Genome analyses suggest a sexual origin of heterokaryosis in a supposedly ancient asexual fungus.</title>
        <authorList>
            <person name="Ropars J."/>
            <person name="Sedzielewska K."/>
            <person name="Noel J."/>
            <person name="Charron P."/>
            <person name="Farinelli L."/>
            <person name="Marton T."/>
            <person name="Kruger M."/>
            <person name="Pelin A."/>
            <person name="Brachmann A."/>
            <person name="Corradi N."/>
        </authorList>
    </citation>
    <scope>NUCLEOTIDE SEQUENCE [LARGE SCALE GENOMIC DNA]</scope>
    <source>
        <strain evidence="1 2">C2</strain>
    </source>
</reference>
<comment type="caution">
    <text evidence="1">The sequence shown here is derived from an EMBL/GenBank/DDBJ whole genome shotgun (WGS) entry which is preliminary data.</text>
</comment>
<dbReference type="VEuPathDB" id="FungiDB:RhiirA1_532326"/>
<dbReference type="VEuPathDB" id="FungiDB:FUN_025463"/>
<dbReference type="VEuPathDB" id="FungiDB:RhiirA1_537371"/>
<sequence>MKFTTIVNSAIETGESFDFSTAIQQTTPSQESSITSHGNMTGMSNTSCNFTTFDVAAHILQVLNYLKFYYFSQNDVNFYLVICKIILQDSFNDHNHYDHEFFYQHPKYPSIRYHVTCKLLQYSLVENILNNEMCGMNFDIKPLSLDQKFILEHNLKQKLYYRMLCDRNTNSLHNDVGNHEMITQTVSSMTDNQNYIDSDLPSNDHITHQDTNGIDNISPETPLLPITSSPPQNQRRHWLRGVAWCLSLSFEFNVLLDANGYNAIIVSDYDNIEGALEAQRIAREKYNDSITVILAMEYKVGCVNQQINELENAENNVYGVLAYLASEILRGQNYTKASDVYSFGIIIYEGVDGFEVINGDTFDWQTYLFVQQNNMLMHIRRNYDRTKGDENKFFIDATGTRPRVYPKKNLSCYNLLPMNLLAYYWTSFYSESKGMYSFQSTFCHQRKFVMHWESYFWFSLWCLIFFTL</sequence>
<gene>
    <name evidence="1" type="ORF">RhiirC2_783493</name>
</gene>
<accession>A0A2N1N0M0</accession>
<name>A0A2N1N0M0_9GLOM</name>
<dbReference type="GO" id="GO:0005524">
    <property type="term" value="F:ATP binding"/>
    <property type="evidence" value="ECO:0007669"/>
    <property type="project" value="InterPro"/>
</dbReference>
<dbReference type="EMBL" id="LLXL01000958">
    <property type="protein sequence ID" value="PKK67451.1"/>
    <property type="molecule type" value="Genomic_DNA"/>
</dbReference>
<evidence type="ECO:0000313" key="1">
    <source>
        <dbReference type="EMBL" id="PKK67451.1"/>
    </source>
</evidence>
<dbReference type="GO" id="GO:0004672">
    <property type="term" value="F:protein kinase activity"/>
    <property type="evidence" value="ECO:0007669"/>
    <property type="project" value="InterPro"/>
</dbReference>
<dbReference type="SUPFAM" id="SSF56112">
    <property type="entry name" value="Protein kinase-like (PK-like)"/>
    <property type="match status" value="1"/>
</dbReference>
<dbReference type="AlphaFoldDB" id="A0A2N1N0M0"/>
<dbReference type="VEuPathDB" id="FungiDB:FUN_009666"/>
<reference evidence="1 2" key="2">
    <citation type="submission" date="2017-10" db="EMBL/GenBank/DDBJ databases">
        <title>Extensive intraspecific genome diversity in a model arbuscular mycorrhizal fungus.</title>
        <authorList>
            <person name="Chen E.C.H."/>
            <person name="Morin E."/>
            <person name="Baudet D."/>
            <person name="Noel J."/>
            <person name="Ndikumana S."/>
            <person name="Charron P."/>
            <person name="St-Onge C."/>
            <person name="Giorgi J."/>
            <person name="Grigoriev I.V."/>
            <person name="Roux C."/>
            <person name="Martin F.M."/>
            <person name="Corradi N."/>
        </authorList>
    </citation>
    <scope>NUCLEOTIDE SEQUENCE [LARGE SCALE GENOMIC DNA]</scope>
    <source>
        <strain evidence="1 2">C2</strain>
    </source>
</reference>